<evidence type="ECO:0000313" key="1">
    <source>
        <dbReference type="EMBL" id="JAH54486.1"/>
    </source>
</evidence>
<protein>
    <submittedName>
        <fullName evidence="1">Uncharacterized protein</fullName>
    </submittedName>
</protein>
<reference evidence="1" key="2">
    <citation type="journal article" date="2015" name="Fish Shellfish Immunol.">
        <title>Early steps in the European eel (Anguilla anguilla)-Vibrio vulnificus interaction in the gills: Role of the RtxA13 toxin.</title>
        <authorList>
            <person name="Callol A."/>
            <person name="Pajuelo D."/>
            <person name="Ebbesson L."/>
            <person name="Teles M."/>
            <person name="MacKenzie S."/>
            <person name="Amaro C."/>
        </authorList>
    </citation>
    <scope>NUCLEOTIDE SEQUENCE</scope>
</reference>
<dbReference type="EMBL" id="GBXM01054091">
    <property type="protein sequence ID" value="JAH54486.1"/>
    <property type="molecule type" value="Transcribed_RNA"/>
</dbReference>
<organism evidence="1">
    <name type="scientific">Anguilla anguilla</name>
    <name type="common">European freshwater eel</name>
    <name type="synonym">Muraena anguilla</name>
    <dbReference type="NCBI Taxonomy" id="7936"/>
    <lineage>
        <taxon>Eukaryota</taxon>
        <taxon>Metazoa</taxon>
        <taxon>Chordata</taxon>
        <taxon>Craniata</taxon>
        <taxon>Vertebrata</taxon>
        <taxon>Euteleostomi</taxon>
        <taxon>Actinopterygii</taxon>
        <taxon>Neopterygii</taxon>
        <taxon>Teleostei</taxon>
        <taxon>Anguilliformes</taxon>
        <taxon>Anguillidae</taxon>
        <taxon>Anguilla</taxon>
    </lineage>
</organism>
<name>A0A0E9TLK9_ANGAN</name>
<accession>A0A0E9TLK9</accession>
<sequence length="29" mass="3555">MDFNKFPNILCTLETVRLWPLSYIYIYSN</sequence>
<dbReference type="AlphaFoldDB" id="A0A0E9TLK9"/>
<proteinExistence type="predicted"/>
<reference evidence="1" key="1">
    <citation type="submission" date="2014-11" db="EMBL/GenBank/DDBJ databases">
        <authorList>
            <person name="Amaro Gonzalez C."/>
        </authorList>
    </citation>
    <scope>NUCLEOTIDE SEQUENCE</scope>
</reference>